<evidence type="ECO:0008006" key="4">
    <source>
        <dbReference type="Google" id="ProtNLM"/>
    </source>
</evidence>
<dbReference type="InterPro" id="IPR011013">
    <property type="entry name" value="Gal_mutarotase_sf_dom"/>
</dbReference>
<evidence type="ECO:0000313" key="3">
    <source>
        <dbReference type="Proteomes" id="UP000179237"/>
    </source>
</evidence>
<reference evidence="2 3" key="1">
    <citation type="journal article" date="2016" name="Nat. Commun.">
        <title>Thousands of microbial genomes shed light on interconnected biogeochemical processes in an aquifer system.</title>
        <authorList>
            <person name="Anantharaman K."/>
            <person name="Brown C.T."/>
            <person name="Hug L.A."/>
            <person name="Sharon I."/>
            <person name="Castelle C.J."/>
            <person name="Probst A.J."/>
            <person name="Thomas B.C."/>
            <person name="Singh A."/>
            <person name="Wilkins M.J."/>
            <person name="Karaoz U."/>
            <person name="Brodie E.L."/>
            <person name="Williams K.H."/>
            <person name="Hubbard S.S."/>
            <person name="Banfield J.F."/>
        </authorList>
    </citation>
    <scope>NUCLEOTIDE SEQUENCE [LARGE SCALE GENOMIC DNA]</scope>
</reference>
<sequence length="365" mass="39511">MKKKYFIALLTIVALTLSACNKPSAGDETGSEATPASPTEMQATAYAGQTQAFGIKTQTAEVAPSAIPTFTPTATFIPTLVPTDTPLPTFTPTPEVVVIPDDAFIVDGCPKKSFGNHPDTGEPLVFDMPGYPGDPDVRCHYVIWSPSRPVAVIIKTDGLTAEAGIFSFWFHGTYNLDGTLNGCPEEKVSDPKCEGTFVATGTVVVPAGVIVDVNFYNDVNKAHSRFNYVGNPNFACEYVGNDVVDENGNVIVHTEDNIVVPFFAGDNGTIYEFDRSLPSPQHCPGHENVVVPTPSTDDEGHCSAPTDNDWVWYENSFWRYEGQAISFQVPSQILRVDFKNTDSKINTAYNGDQVDSAVLANAYCK</sequence>
<accession>A0A1F5FW50</accession>
<proteinExistence type="predicted"/>
<dbReference type="EMBL" id="MFAQ01000007">
    <property type="protein sequence ID" value="OGD83847.1"/>
    <property type="molecule type" value="Genomic_DNA"/>
</dbReference>
<dbReference type="GO" id="GO:0030246">
    <property type="term" value="F:carbohydrate binding"/>
    <property type="evidence" value="ECO:0007669"/>
    <property type="project" value="InterPro"/>
</dbReference>
<gene>
    <name evidence="2" type="ORF">A2572_02665</name>
</gene>
<dbReference type="GO" id="GO:0003824">
    <property type="term" value="F:catalytic activity"/>
    <property type="evidence" value="ECO:0007669"/>
    <property type="project" value="InterPro"/>
</dbReference>
<feature type="chain" id="PRO_5009518643" description="CUB domain-containing protein" evidence="1">
    <location>
        <begin position="20"/>
        <end position="365"/>
    </location>
</feature>
<protein>
    <recommendedName>
        <fullName evidence="4">CUB domain-containing protein</fullName>
    </recommendedName>
</protein>
<organism evidence="2 3">
    <name type="scientific">Candidatus Collierbacteria bacterium RIFOXYD1_FULL_40_9</name>
    <dbReference type="NCBI Taxonomy" id="1817731"/>
    <lineage>
        <taxon>Bacteria</taxon>
        <taxon>Candidatus Collieribacteriota</taxon>
    </lineage>
</organism>
<dbReference type="SUPFAM" id="SSF74650">
    <property type="entry name" value="Galactose mutarotase-like"/>
    <property type="match status" value="1"/>
</dbReference>
<dbReference type="Proteomes" id="UP000179237">
    <property type="component" value="Unassembled WGS sequence"/>
</dbReference>
<name>A0A1F5FW50_9BACT</name>
<dbReference type="AlphaFoldDB" id="A0A1F5FW50"/>
<evidence type="ECO:0000313" key="2">
    <source>
        <dbReference type="EMBL" id="OGD83847.1"/>
    </source>
</evidence>
<dbReference type="GO" id="GO:0005975">
    <property type="term" value="P:carbohydrate metabolic process"/>
    <property type="evidence" value="ECO:0007669"/>
    <property type="project" value="InterPro"/>
</dbReference>
<keyword evidence="1" id="KW-0732">Signal</keyword>
<dbReference type="PROSITE" id="PS51257">
    <property type="entry name" value="PROKAR_LIPOPROTEIN"/>
    <property type="match status" value="1"/>
</dbReference>
<comment type="caution">
    <text evidence="2">The sequence shown here is derived from an EMBL/GenBank/DDBJ whole genome shotgun (WGS) entry which is preliminary data.</text>
</comment>
<feature type="signal peptide" evidence="1">
    <location>
        <begin position="1"/>
        <end position="19"/>
    </location>
</feature>
<evidence type="ECO:0000256" key="1">
    <source>
        <dbReference type="SAM" id="SignalP"/>
    </source>
</evidence>